<dbReference type="PANTHER" id="PTHR30221:SF1">
    <property type="entry name" value="SMALL-CONDUCTANCE MECHANOSENSITIVE CHANNEL"/>
    <property type="match status" value="1"/>
</dbReference>
<keyword evidence="3 6" id="KW-0812">Transmembrane</keyword>
<dbReference type="InterPro" id="IPR010920">
    <property type="entry name" value="LSM_dom_sf"/>
</dbReference>
<keyword evidence="9" id="KW-1185">Reference proteome</keyword>
<dbReference type="Proteomes" id="UP000615026">
    <property type="component" value="Unassembled WGS sequence"/>
</dbReference>
<dbReference type="GO" id="GO:0005886">
    <property type="term" value="C:plasma membrane"/>
    <property type="evidence" value="ECO:0007669"/>
    <property type="project" value="UniProtKB-SubCell"/>
</dbReference>
<feature type="transmembrane region" description="Helical" evidence="6">
    <location>
        <begin position="6"/>
        <end position="23"/>
    </location>
</feature>
<dbReference type="Pfam" id="PF00027">
    <property type="entry name" value="cNMP_binding"/>
    <property type="match status" value="1"/>
</dbReference>
<dbReference type="InterPro" id="IPR045275">
    <property type="entry name" value="MscS_archaea/bacteria_type"/>
</dbReference>
<dbReference type="InterPro" id="IPR011066">
    <property type="entry name" value="MscS_channel_C_sf"/>
</dbReference>
<dbReference type="InterPro" id="IPR000595">
    <property type="entry name" value="cNMP-bd_dom"/>
</dbReference>
<dbReference type="SUPFAM" id="SSF82689">
    <property type="entry name" value="Mechanosensitive channel protein MscS (YggB), C-terminal domain"/>
    <property type="match status" value="1"/>
</dbReference>
<dbReference type="RefSeq" id="WP_193990779.1">
    <property type="nucleotide sequence ID" value="NZ_JADEXP010000014.1"/>
</dbReference>
<dbReference type="SUPFAM" id="SSF51206">
    <property type="entry name" value="cAMP-binding domain-like"/>
    <property type="match status" value="1"/>
</dbReference>
<sequence length="481" mass="53496">MDNTLWIWVIVLAIAVPITSIVLGDVIETLERQHSPLAVFLRKLRIYLLPTLAALLVLEQVLDIQKTATATKLVGTAFWIAVIITLLALLNAIFTSRDKSKSWQIYVSNLFFQTARGLVLLTIVAHILGHLWGFNLGEAATALGVGSLVIALALQDTFSSLVSGLLLLFSNPFKVGDWIACGDVEGRVIDMNWRAVTLSHYDHYLCVIPNGTLASETIINYSLNPHREQEIEINFSFDDSPGKVLPILERLTEGIAEIRPGSAEARIVSYGESAINYVLEYCVEPEKEEDVSGTLYARLYYAAKRHRLTIPYPIKIDYKLDASELKAKEQEPEILDFLQLLPSFQCLDDAMLHQIASEAMVEYYGIGETILRMGESNQGLHVILHGIVQLFALNIHDQLQEVTRLERGAIFGEMAIFPGEVSPVSVAVVDDLTVVVIPTELLVSLIQRFPQFALAIDQLIKSRRKLIDLAKGYAELSQISS</sequence>
<dbReference type="Pfam" id="PF00924">
    <property type="entry name" value="MS_channel_2nd"/>
    <property type="match status" value="1"/>
</dbReference>
<dbReference type="InterPro" id="IPR018490">
    <property type="entry name" value="cNMP-bd_dom_sf"/>
</dbReference>
<proteinExistence type="predicted"/>
<dbReference type="Gene3D" id="1.10.287.1260">
    <property type="match status" value="1"/>
</dbReference>
<dbReference type="CDD" id="cd00038">
    <property type="entry name" value="CAP_ED"/>
    <property type="match status" value="1"/>
</dbReference>
<evidence type="ECO:0000256" key="1">
    <source>
        <dbReference type="ARBA" id="ARBA00004651"/>
    </source>
</evidence>
<dbReference type="Gene3D" id="2.30.30.60">
    <property type="match status" value="1"/>
</dbReference>
<accession>A0A928ZQQ0</accession>
<dbReference type="EMBL" id="JADEXP010000014">
    <property type="protein sequence ID" value="MBE9065653.1"/>
    <property type="molecule type" value="Genomic_DNA"/>
</dbReference>
<comment type="caution">
    <text evidence="8">The sequence shown here is derived from an EMBL/GenBank/DDBJ whole genome shotgun (WGS) entry which is preliminary data.</text>
</comment>
<evidence type="ECO:0000256" key="2">
    <source>
        <dbReference type="ARBA" id="ARBA00022475"/>
    </source>
</evidence>
<reference evidence="8" key="1">
    <citation type="submission" date="2020-10" db="EMBL/GenBank/DDBJ databases">
        <authorList>
            <person name="Castelo-Branco R."/>
            <person name="Eusebio N."/>
            <person name="Adriana R."/>
            <person name="Vieira A."/>
            <person name="Brugerolle De Fraissinette N."/>
            <person name="Rezende De Castro R."/>
            <person name="Schneider M.P."/>
            <person name="Vasconcelos V."/>
            <person name="Leao P.N."/>
        </authorList>
    </citation>
    <scope>NUCLEOTIDE SEQUENCE</scope>
    <source>
        <strain evidence="8">LEGE 11479</strain>
    </source>
</reference>
<evidence type="ECO:0000256" key="3">
    <source>
        <dbReference type="ARBA" id="ARBA00022692"/>
    </source>
</evidence>
<dbReference type="InterPro" id="IPR023408">
    <property type="entry name" value="MscS_beta-dom_sf"/>
</dbReference>
<dbReference type="AlphaFoldDB" id="A0A928ZQQ0"/>
<gene>
    <name evidence="8" type="ORF">IQ260_03195</name>
</gene>
<name>A0A928ZQQ0_LEPEC</name>
<dbReference type="GO" id="GO:0008381">
    <property type="term" value="F:mechanosensitive monoatomic ion channel activity"/>
    <property type="evidence" value="ECO:0007669"/>
    <property type="project" value="InterPro"/>
</dbReference>
<dbReference type="Gene3D" id="2.60.120.10">
    <property type="entry name" value="Jelly Rolls"/>
    <property type="match status" value="1"/>
</dbReference>
<organism evidence="8 9">
    <name type="scientific">Leptolyngbya cf. ectocarpi LEGE 11479</name>
    <dbReference type="NCBI Taxonomy" id="1828722"/>
    <lineage>
        <taxon>Bacteria</taxon>
        <taxon>Bacillati</taxon>
        <taxon>Cyanobacteriota</taxon>
        <taxon>Cyanophyceae</taxon>
        <taxon>Leptolyngbyales</taxon>
        <taxon>Leptolyngbyaceae</taxon>
        <taxon>Leptolyngbya group</taxon>
        <taxon>Leptolyngbya</taxon>
    </lineage>
</organism>
<dbReference type="InterPro" id="IPR014710">
    <property type="entry name" value="RmlC-like_jellyroll"/>
</dbReference>
<evidence type="ECO:0000259" key="7">
    <source>
        <dbReference type="PROSITE" id="PS50042"/>
    </source>
</evidence>
<evidence type="ECO:0000256" key="6">
    <source>
        <dbReference type="SAM" id="Phobius"/>
    </source>
</evidence>
<feature type="transmembrane region" description="Helical" evidence="6">
    <location>
        <begin position="106"/>
        <end position="128"/>
    </location>
</feature>
<comment type="subcellular location">
    <subcellularLocation>
        <location evidence="1">Cell membrane</location>
        <topology evidence="1">Multi-pass membrane protein</topology>
    </subcellularLocation>
</comment>
<protein>
    <submittedName>
        <fullName evidence="8">Mechanosensitive ion channel</fullName>
    </submittedName>
</protein>
<feature type="domain" description="Cyclic nucleotide-binding" evidence="7">
    <location>
        <begin position="343"/>
        <end position="446"/>
    </location>
</feature>
<evidence type="ECO:0000313" key="9">
    <source>
        <dbReference type="Proteomes" id="UP000615026"/>
    </source>
</evidence>
<dbReference type="SUPFAM" id="SSF50182">
    <property type="entry name" value="Sm-like ribonucleoproteins"/>
    <property type="match status" value="1"/>
</dbReference>
<evidence type="ECO:0000313" key="8">
    <source>
        <dbReference type="EMBL" id="MBE9065653.1"/>
    </source>
</evidence>
<keyword evidence="4 6" id="KW-1133">Transmembrane helix</keyword>
<dbReference type="SMART" id="SM00100">
    <property type="entry name" value="cNMP"/>
    <property type="match status" value="1"/>
</dbReference>
<feature type="transmembrane region" description="Helical" evidence="6">
    <location>
        <begin position="44"/>
        <end position="62"/>
    </location>
</feature>
<dbReference type="Gene3D" id="3.30.70.100">
    <property type="match status" value="1"/>
</dbReference>
<dbReference type="InterPro" id="IPR006685">
    <property type="entry name" value="MscS_channel_2nd"/>
</dbReference>
<feature type="transmembrane region" description="Helical" evidence="6">
    <location>
        <begin position="74"/>
        <end position="94"/>
    </location>
</feature>
<keyword evidence="5 6" id="KW-0472">Membrane</keyword>
<dbReference type="PANTHER" id="PTHR30221">
    <property type="entry name" value="SMALL-CONDUCTANCE MECHANOSENSITIVE CHANNEL"/>
    <property type="match status" value="1"/>
</dbReference>
<evidence type="ECO:0000256" key="5">
    <source>
        <dbReference type="ARBA" id="ARBA00023136"/>
    </source>
</evidence>
<keyword evidence="2" id="KW-1003">Cell membrane</keyword>
<evidence type="ECO:0000256" key="4">
    <source>
        <dbReference type="ARBA" id="ARBA00022989"/>
    </source>
</evidence>
<dbReference type="PROSITE" id="PS50042">
    <property type="entry name" value="CNMP_BINDING_3"/>
    <property type="match status" value="1"/>
</dbReference>